<dbReference type="GO" id="GO:0071949">
    <property type="term" value="F:FAD binding"/>
    <property type="evidence" value="ECO:0007669"/>
    <property type="project" value="InterPro"/>
</dbReference>
<keyword evidence="2" id="KW-0479">Metal-binding</keyword>
<dbReference type="Gene3D" id="3.10.20.30">
    <property type="match status" value="1"/>
</dbReference>
<dbReference type="PANTHER" id="PTHR45444:SF3">
    <property type="entry name" value="XANTHINE DEHYDROGENASE"/>
    <property type="match status" value="1"/>
</dbReference>
<dbReference type="EMBL" id="JAEMNX010000006">
    <property type="protein sequence ID" value="MBJ7537501.1"/>
    <property type="molecule type" value="Genomic_DNA"/>
</dbReference>
<dbReference type="SUPFAM" id="SSF56176">
    <property type="entry name" value="FAD-binding/transporter-associated domain-like"/>
    <property type="match status" value="1"/>
</dbReference>
<keyword evidence="9" id="KW-1185">Reference proteome</keyword>
<dbReference type="InterPro" id="IPR002346">
    <property type="entry name" value="Mopterin_DH_FAD-bd"/>
</dbReference>
<keyword evidence="4 8" id="KW-0560">Oxidoreductase</keyword>
<dbReference type="Gene3D" id="1.10.150.120">
    <property type="entry name" value="[2Fe-2S]-binding domain"/>
    <property type="match status" value="1"/>
</dbReference>
<dbReference type="Gene3D" id="3.30.390.50">
    <property type="entry name" value="CO dehydrogenase flavoprotein, C-terminal domain"/>
    <property type="match status" value="1"/>
</dbReference>
<dbReference type="AlphaFoldDB" id="A0A934JSI7"/>
<dbReference type="InterPro" id="IPR036318">
    <property type="entry name" value="FAD-bd_PCMH-like_sf"/>
</dbReference>
<dbReference type="Pfam" id="PF01799">
    <property type="entry name" value="Fer2_2"/>
    <property type="match status" value="1"/>
</dbReference>
<evidence type="ECO:0000313" key="9">
    <source>
        <dbReference type="Proteomes" id="UP000628710"/>
    </source>
</evidence>
<dbReference type="InterPro" id="IPR016167">
    <property type="entry name" value="FAD-bd_PCMH_sub1"/>
</dbReference>
<evidence type="ECO:0000256" key="4">
    <source>
        <dbReference type="ARBA" id="ARBA00023002"/>
    </source>
</evidence>
<dbReference type="InterPro" id="IPR014307">
    <property type="entry name" value="Xanthine_DH_ssu"/>
</dbReference>
<dbReference type="SUPFAM" id="SSF47741">
    <property type="entry name" value="CO dehydrogenase ISP C-domain like"/>
    <property type="match status" value="1"/>
</dbReference>
<name>A0A934JSI7_9GAMM</name>
<keyword evidence="3" id="KW-0274">FAD</keyword>
<dbReference type="Gene3D" id="3.30.465.10">
    <property type="match status" value="1"/>
</dbReference>
<dbReference type="InterPro" id="IPR012675">
    <property type="entry name" value="Beta-grasp_dom_sf"/>
</dbReference>
<dbReference type="NCBIfam" id="TIGR02963">
    <property type="entry name" value="xanthine_xdhA"/>
    <property type="match status" value="1"/>
</dbReference>
<keyword evidence="5" id="KW-0408">Iron</keyword>
<dbReference type="GO" id="GO:0004854">
    <property type="term" value="F:xanthine dehydrogenase activity"/>
    <property type="evidence" value="ECO:0007669"/>
    <property type="project" value="UniProtKB-EC"/>
</dbReference>
<evidence type="ECO:0000256" key="2">
    <source>
        <dbReference type="ARBA" id="ARBA00022723"/>
    </source>
</evidence>
<dbReference type="PROSITE" id="PS51387">
    <property type="entry name" value="FAD_PCMH"/>
    <property type="match status" value="1"/>
</dbReference>
<dbReference type="InterPro" id="IPR036010">
    <property type="entry name" value="2Fe-2S_ferredoxin-like_sf"/>
</dbReference>
<dbReference type="PIRSF" id="PIRSF036557">
    <property type="entry name" value="XdhA_RC"/>
    <property type="match status" value="1"/>
</dbReference>
<dbReference type="InterPro" id="IPR012175">
    <property type="entry name" value="Xanth_DH_ssu_bac"/>
</dbReference>
<dbReference type="GO" id="GO:0051537">
    <property type="term" value="F:2 iron, 2 sulfur cluster binding"/>
    <property type="evidence" value="ECO:0007669"/>
    <property type="project" value="InterPro"/>
</dbReference>
<gene>
    <name evidence="8" type="primary">xdhA</name>
    <name evidence="8" type="ORF">I8J31_07360</name>
</gene>
<evidence type="ECO:0000256" key="5">
    <source>
        <dbReference type="ARBA" id="ARBA00023004"/>
    </source>
</evidence>
<sequence>MKFLLNDKVIEDSSLPSDFTALRYLREEQGLAGTKEGCASGDCGACTLLVGALEEGKLTYSTLNSCITPIQSLAGKHLVSVEYLATLNGQLHPAQQAMVDCHGSQCGFCTPGFVLSLAGLYENSQAEDMPIDRESVCDAISGNLCRCTGYRPIIDAGLSMVASATKDAPYIELMGKNDKIKAQLKDIQQQEADPVYLRPASLNALIDAKTTHSDAKLIAGGTDLMLENTQRFHDFGTLIDVSYVAELKQLSADDTKLTLGASVTYRDLEDYSQHRYPHIYTLLSRIASRQIRNRGTIGGNVANASPIADLPPLLLAFDADINMMKADGHARTVNINDFYTGYKTTLLGDDELITDFDIDLAKLAQFHRFYKVSKRMEDDISSVMLAVRFAVQDDKITDVRFAFGGMAATPIRAVNAEHCLMNKNTVDEHALEQAIDALRTELTPLSDMRASAQYRLDMACNLIRKAWLELNGTEVVTFSGHGLPESSLNIGGMSHA</sequence>
<proteinExistence type="predicted"/>
<dbReference type="InterPro" id="IPR001041">
    <property type="entry name" value="2Fe-2S_ferredoxin-type"/>
</dbReference>
<keyword evidence="1" id="KW-0285">Flavoprotein</keyword>
<dbReference type="InterPro" id="IPR016166">
    <property type="entry name" value="FAD-bd_PCMH"/>
</dbReference>
<feature type="domain" description="FAD-binding PCMH-type" evidence="7">
    <location>
        <begin position="188"/>
        <end position="363"/>
    </location>
</feature>
<dbReference type="PROSITE" id="PS51085">
    <property type="entry name" value="2FE2S_FER_2"/>
    <property type="match status" value="1"/>
</dbReference>
<dbReference type="InterPro" id="IPR016169">
    <property type="entry name" value="FAD-bd_PCMH_sub2"/>
</dbReference>
<dbReference type="SMART" id="SM01092">
    <property type="entry name" value="CO_deh_flav_C"/>
    <property type="match status" value="1"/>
</dbReference>
<dbReference type="RefSeq" id="WP_199467648.1">
    <property type="nucleotide sequence ID" value="NZ_JAEMNX010000006.1"/>
</dbReference>
<accession>A0A934JSI7</accession>
<feature type="domain" description="2Fe-2S ferredoxin-type" evidence="6">
    <location>
        <begin position="1"/>
        <end position="84"/>
    </location>
</feature>
<dbReference type="InterPro" id="IPR002888">
    <property type="entry name" value="2Fe-2S-bd"/>
</dbReference>
<evidence type="ECO:0000256" key="3">
    <source>
        <dbReference type="ARBA" id="ARBA00022827"/>
    </source>
</evidence>
<evidence type="ECO:0000259" key="6">
    <source>
        <dbReference type="PROSITE" id="PS51085"/>
    </source>
</evidence>
<dbReference type="Pfam" id="PF00941">
    <property type="entry name" value="FAD_binding_5"/>
    <property type="match status" value="1"/>
</dbReference>
<dbReference type="PROSITE" id="PS00197">
    <property type="entry name" value="2FE2S_FER_1"/>
    <property type="match status" value="1"/>
</dbReference>
<dbReference type="SUPFAM" id="SSF55447">
    <property type="entry name" value="CO dehydrogenase flavoprotein C-terminal domain-like"/>
    <property type="match status" value="1"/>
</dbReference>
<reference evidence="8" key="1">
    <citation type="submission" date="2020-12" db="EMBL/GenBank/DDBJ databases">
        <title>Marinomonas arctica sp. nov., a psychrotolerant bacterium isolated from the Arctic.</title>
        <authorList>
            <person name="Zhang Y."/>
        </authorList>
    </citation>
    <scope>NUCLEOTIDE SEQUENCE</scope>
    <source>
        <strain evidence="8">C1424</strain>
    </source>
</reference>
<dbReference type="InterPro" id="IPR016208">
    <property type="entry name" value="Ald_Oxase/xanthine_DH-like"/>
</dbReference>
<dbReference type="InterPro" id="IPR006058">
    <property type="entry name" value="2Fe2S_fd_BS"/>
</dbReference>
<organism evidence="8 9">
    <name type="scientific">Marinomonas transparens</name>
    <dbReference type="NCBI Taxonomy" id="2795388"/>
    <lineage>
        <taxon>Bacteria</taxon>
        <taxon>Pseudomonadati</taxon>
        <taxon>Pseudomonadota</taxon>
        <taxon>Gammaproteobacteria</taxon>
        <taxon>Oceanospirillales</taxon>
        <taxon>Oceanospirillaceae</taxon>
        <taxon>Marinomonas</taxon>
    </lineage>
</organism>
<dbReference type="Pfam" id="PF03450">
    <property type="entry name" value="CO_deh_flav_C"/>
    <property type="match status" value="1"/>
</dbReference>
<evidence type="ECO:0000313" key="8">
    <source>
        <dbReference type="EMBL" id="MBJ7537501.1"/>
    </source>
</evidence>
<dbReference type="InterPro" id="IPR005107">
    <property type="entry name" value="CO_DH_flav_C"/>
</dbReference>
<dbReference type="EC" id="1.17.1.4" evidence="8"/>
<dbReference type="InterPro" id="IPR036683">
    <property type="entry name" value="CO_DH_flav_C_dom_sf"/>
</dbReference>
<comment type="caution">
    <text evidence="8">The sequence shown here is derived from an EMBL/GenBank/DDBJ whole genome shotgun (WGS) entry which is preliminary data.</text>
</comment>
<dbReference type="Proteomes" id="UP000628710">
    <property type="component" value="Unassembled WGS sequence"/>
</dbReference>
<dbReference type="InterPro" id="IPR036884">
    <property type="entry name" value="2Fe-2S-bd_dom_sf"/>
</dbReference>
<evidence type="ECO:0000259" key="7">
    <source>
        <dbReference type="PROSITE" id="PS51387"/>
    </source>
</evidence>
<dbReference type="PANTHER" id="PTHR45444">
    <property type="entry name" value="XANTHINE DEHYDROGENASE"/>
    <property type="match status" value="1"/>
</dbReference>
<dbReference type="Gene3D" id="3.30.43.10">
    <property type="entry name" value="Uridine Diphospho-n-acetylenolpyruvylglucosamine Reductase, domain 2"/>
    <property type="match status" value="1"/>
</dbReference>
<dbReference type="SUPFAM" id="SSF54292">
    <property type="entry name" value="2Fe-2S ferredoxin-like"/>
    <property type="match status" value="1"/>
</dbReference>
<dbReference type="GO" id="GO:0005506">
    <property type="term" value="F:iron ion binding"/>
    <property type="evidence" value="ECO:0007669"/>
    <property type="project" value="InterPro"/>
</dbReference>
<protein>
    <submittedName>
        <fullName evidence="8">Xanthine dehydrogenase small subunit</fullName>
        <ecNumber evidence="8">1.17.1.4</ecNumber>
    </submittedName>
</protein>
<evidence type="ECO:0000256" key="1">
    <source>
        <dbReference type="ARBA" id="ARBA00022630"/>
    </source>
</evidence>